<proteinExistence type="inferred from homology"/>
<evidence type="ECO:0000256" key="2">
    <source>
        <dbReference type="ARBA" id="ARBA00023015"/>
    </source>
</evidence>
<dbReference type="InterPro" id="IPR036388">
    <property type="entry name" value="WH-like_DNA-bd_sf"/>
</dbReference>
<protein>
    <submittedName>
        <fullName evidence="6">DNA-binding transcriptional LysR family regulator</fullName>
    </submittedName>
</protein>
<evidence type="ECO:0000256" key="3">
    <source>
        <dbReference type="ARBA" id="ARBA00023125"/>
    </source>
</evidence>
<sequence length="297" mass="31532">MFSIERLRALAAVAQYGSIAKAAQARHVTPSGMSQQLAKLEREAGRRLLEPDGRTVRLTLAGRVLAGHADQVLAQLARARRDLDDLGEEVMGPLRIGGVGSAVRSLLAGALSRLLAAHPRVEPSVRDGEAVDLLPWLMRDELDLVLIESWTSRPIPLPAGVSAVDLVDEEVCVALPEGHPLSGRDRVGLEELAEEAWASCPPGTEPCEALIQAARAAGFEPRISFSLTELPTQLALVEAGLTAALVPEMGRTPGPPGVRFVPLRSPLRRTVRAAWRAAAETPPVTACVDALRAVPAG</sequence>
<comment type="similarity">
    <text evidence="1">Belongs to the LysR transcriptional regulatory family.</text>
</comment>
<keyword evidence="3 6" id="KW-0238">DNA-binding</keyword>
<dbReference type="Gene3D" id="1.10.10.10">
    <property type="entry name" value="Winged helix-like DNA-binding domain superfamily/Winged helix DNA-binding domain"/>
    <property type="match status" value="1"/>
</dbReference>
<dbReference type="PROSITE" id="PS50931">
    <property type="entry name" value="HTH_LYSR"/>
    <property type="match status" value="1"/>
</dbReference>
<dbReference type="Proteomes" id="UP000572635">
    <property type="component" value="Unassembled WGS sequence"/>
</dbReference>
<reference evidence="6 7" key="1">
    <citation type="submission" date="2020-08" db="EMBL/GenBank/DDBJ databases">
        <title>Sequencing the genomes of 1000 actinobacteria strains.</title>
        <authorList>
            <person name="Klenk H.-P."/>
        </authorList>
    </citation>
    <scope>NUCLEOTIDE SEQUENCE [LARGE SCALE GENOMIC DNA]</scope>
    <source>
        <strain evidence="6 7">DSM 44551</strain>
    </source>
</reference>
<evidence type="ECO:0000256" key="4">
    <source>
        <dbReference type="ARBA" id="ARBA00023163"/>
    </source>
</evidence>
<keyword evidence="7" id="KW-1185">Reference proteome</keyword>
<dbReference type="PANTHER" id="PTHR30346:SF29">
    <property type="entry name" value="LYSR SUBSTRATE-BINDING"/>
    <property type="match status" value="1"/>
</dbReference>
<feature type="domain" description="HTH lysR-type" evidence="5">
    <location>
        <begin position="2"/>
        <end position="59"/>
    </location>
</feature>
<dbReference type="RefSeq" id="WP_184393803.1">
    <property type="nucleotide sequence ID" value="NZ_BAAAJD010000114.1"/>
</dbReference>
<dbReference type="GO" id="GO:0003677">
    <property type="term" value="F:DNA binding"/>
    <property type="evidence" value="ECO:0007669"/>
    <property type="project" value="UniProtKB-KW"/>
</dbReference>
<dbReference type="CDD" id="cd08423">
    <property type="entry name" value="PBP2_LTTR_like_6"/>
    <property type="match status" value="1"/>
</dbReference>
<dbReference type="EMBL" id="JACHDB010000001">
    <property type="protein sequence ID" value="MBB5433758.1"/>
    <property type="molecule type" value="Genomic_DNA"/>
</dbReference>
<dbReference type="GO" id="GO:0032993">
    <property type="term" value="C:protein-DNA complex"/>
    <property type="evidence" value="ECO:0007669"/>
    <property type="project" value="TreeGrafter"/>
</dbReference>
<dbReference type="GO" id="GO:0003700">
    <property type="term" value="F:DNA-binding transcription factor activity"/>
    <property type="evidence" value="ECO:0007669"/>
    <property type="project" value="InterPro"/>
</dbReference>
<dbReference type="InterPro" id="IPR000847">
    <property type="entry name" value="LysR_HTH_N"/>
</dbReference>
<dbReference type="InterPro" id="IPR036390">
    <property type="entry name" value="WH_DNA-bd_sf"/>
</dbReference>
<organism evidence="6 7">
    <name type="scientific">Nocardiopsis composta</name>
    <dbReference type="NCBI Taxonomy" id="157465"/>
    <lineage>
        <taxon>Bacteria</taxon>
        <taxon>Bacillati</taxon>
        <taxon>Actinomycetota</taxon>
        <taxon>Actinomycetes</taxon>
        <taxon>Streptosporangiales</taxon>
        <taxon>Nocardiopsidaceae</taxon>
        <taxon>Nocardiopsis</taxon>
    </lineage>
</organism>
<evidence type="ECO:0000259" key="5">
    <source>
        <dbReference type="PROSITE" id="PS50931"/>
    </source>
</evidence>
<comment type="caution">
    <text evidence="6">The sequence shown here is derived from an EMBL/GenBank/DDBJ whole genome shotgun (WGS) entry which is preliminary data.</text>
</comment>
<name>A0A7W8QPY6_9ACTN</name>
<dbReference type="Pfam" id="PF00126">
    <property type="entry name" value="HTH_1"/>
    <property type="match status" value="1"/>
</dbReference>
<evidence type="ECO:0000256" key="1">
    <source>
        <dbReference type="ARBA" id="ARBA00009437"/>
    </source>
</evidence>
<keyword evidence="2" id="KW-0805">Transcription regulation</keyword>
<dbReference type="InterPro" id="IPR005119">
    <property type="entry name" value="LysR_subst-bd"/>
</dbReference>
<evidence type="ECO:0000313" key="6">
    <source>
        <dbReference type="EMBL" id="MBB5433758.1"/>
    </source>
</evidence>
<dbReference type="SUPFAM" id="SSF53850">
    <property type="entry name" value="Periplasmic binding protein-like II"/>
    <property type="match status" value="1"/>
</dbReference>
<dbReference type="Gene3D" id="3.40.190.10">
    <property type="entry name" value="Periplasmic binding protein-like II"/>
    <property type="match status" value="2"/>
</dbReference>
<accession>A0A7W8QPY6</accession>
<dbReference type="SUPFAM" id="SSF46785">
    <property type="entry name" value="Winged helix' DNA-binding domain"/>
    <property type="match status" value="1"/>
</dbReference>
<dbReference type="PANTHER" id="PTHR30346">
    <property type="entry name" value="TRANSCRIPTIONAL DUAL REGULATOR HCAR-RELATED"/>
    <property type="match status" value="1"/>
</dbReference>
<dbReference type="Pfam" id="PF03466">
    <property type="entry name" value="LysR_substrate"/>
    <property type="match status" value="1"/>
</dbReference>
<gene>
    <name evidence="6" type="ORF">HDA36_003842</name>
</gene>
<evidence type="ECO:0000313" key="7">
    <source>
        <dbReference type="Proteomes" id="UP000572635"/>
    </source>
</evidence>
<dbReference type="AlphaFoldDB" id="A0A7W8QPY6"/>
<keyword evidence="4" id="KW-0804">Transcription</keyword>